<reference evidence="6" key="1">
    <citation type="journal article" date="2020" name="mSystems">
        <title>Genome- and Community-Level Interaction Insights into Carbon Utilization and Element Cycling Functions of Hydrothermarchaeota in Hydrothermal Sediment.</title>
        <authorList>
            <person name="Zhou Z."/>
            <person name="Liu Y."/>
            <person name="Xu W."/>
            <person name="Pan J."/>
            <person name="Luo Z.H."/>
            <person name="Li M."/>
        </authorList>
    </citation>
    <scope>NUCLEOTIDE SEQUENCE [LARGE SCALE GENOMIC DNA]</scope>
    <source>
        <strain evidence="6">SpSt-853</strain>
    </source>
</reference>
<dbReference type="InterPro" id="IPR011330">
    <property type="entry name" value="Glyco_hydro/deAcase_b/a-brl"/>
</dbReference>
<keyword evidence="5" id="KW-0119">Carbohydrate metabolism</keyword>
<evidence type="ECO:0000256" key="1">
    <source>
        <dbReference type="ARBA" id="ARBA00001946"/>
    </source>
</evidence>
<evidence type="ECO:0000256" key="2">
    <source>
        <dbReference type="ARBA" id="ARBA00022723"/>
    </source>
</evidence>
<evidence type="ECO:0000313" key="6">
    <source>
        <dbReference type="EMBL" id="HGZ12663.1"/>
    </source>
</evidence>
<evidence type="ECO:0000256" key="5">
    <source>
        <dbReference type="ARBA" id="ARBA00023277"/>
    </source>
</evidence>
<dbReference type="SUPFAM" id="SSF88713">
    <property type="entry name" value="Glycoside hydrolase/deacetylase"/>
    <property type="match status" value="1"/>
</dbReference>
<dbReference type="InterPro" id="IPR017836">
    <property type="entry name" value="Hopanoid_biosynth-assoc_HpnK"/>
</dbReference>
<evidence type="ECO:0000256" key="4">
    <source>
        <dbReference type="ARBA" id="ARBA00022842"/>
    </source>
</evidence>
<dbReference type="NCBIfam" id="TIGR03473">
    <property type="entry name" value="HpnK"/>
    <property type="match status" value="1"/>
</dbReference>
<dbReference type="GO" id="GO:0046872">
    <property type="term" value="F:metal ion binding"/>
    <property type="evidence" value="ECO:0007669"/>
    <property type="project" value="UniProtKB-KW"/>
</dbReference>
<dbReference type="PANTHER" id="PTHR31609">
    <property type="entry name" value="YDJC DEACETYLASE FAMILY MEMBER"/>
    <property type="match status" value="1"/>
</dbReference>
<protein>
    <submittedName>
        <fullName evidence="6">ChbG/HpnK family deacetylase</fullName>
    </submittedName>
</protein>
<dbReference type="GO" id="GO:0019213">
    <property type="term" value="F:deacetylase activity"/>
    <property type="evidence" value="ECO:0007669"/>
    <property type="project" value="TreeGrafter"/>
</dbReference>
<dbReference type="AlphaFoldDB" id="A0A7C5ESE7"/>
<name>A0A7C5ESE7_9BACT</name>
<comment type="cofactor">
    <cofactor evidence="1">
        <name>Mg(2+)</name>
        <dbReference type="ChEBI" id="CHEBI:18420"/>
    </cofactor>
</comment>
<gene>
    <name evidence="6" type="ORF">ENW48_10700</name>
</gene>
<proteinExistence type="predicted"/>
<dbReference type="GO" id="GO:0005975">
    <property type="term" value="P:carbohydrate metabolic process"/>
    <property type="evidence" value="ECO:0007669"/>
    <property type="project" value="InterPro"/>
</dbReference>
<dbReference type="PANTHER" id="PTHR31609:SF1">
    <property type="entry name" value="CARBOHYDRATE DEACETYLASE"/>
    <property type="match status" value="1"/>
</dbReference>
<comment type="caution">
    <text evidence="6">The sequence shown here is derived from an EMBL/GenBank/DDBJ whole genome shotgun (WGS) entry which is preliminary data.</text>
</comment>
<dbReference type="Pfam" id="PF04794">
    <property type="entry name" value="YdjC"/>
    <property type="match status" value="1"/>
</dbReference>
<sequence length="316" mass="34503">MAYSQAISGHMPSTDPPAFRRRVIFTADDFGLSPLLNQAVALAYGAGLLRCASLMAGGPAVDQALTLSRQLPGLCLGVHLTLIQGRAVLPPQALPRLVDAAGRFSQNPVLTGWRYFNNPSLLPEISRELRAQIETVLEAGLTPWYLNSHLNLHLHPRLAPLVVDLAREYAIPALRLAREDWRTTLWLAPQGKFPKMALGLIFTVLSRRTRSLAVAAGLVVNDHLFGLTHHGRLTEDHLLRLIPQLRPGVTEILSHPATGVDPVLKQAHPAYLREGEFLALLSPRLKEVLRAQGVEVTSYRDLAATAPRAGGSNFSP</sequence>
<dbReference type="Gene3D" id="3.20.20.370">
    <property type="entry name" value="Glycoside hydrolase/deacetylase"/>
    <property type="match status" value="1"/>
</dbReference>
<dbReference type="EMBL" id="DTKJ01000074">
    <property type="protein sequence ID" value="HGZ12663.1"/>
    <property type="molecule type" value="Genomic_DNA"/>
</dbReference>
<evidence type="ECO:0000256" key="3">
    <source>
        <dbReference type="ARBA" id="ARBA00022801"/>
    </source>
</evidence>
<accession>A0A7C5ESE7</accession>
<keyword evidence="3" id="KW-0378">Hydrolase</keyword>
<keyword evidence="2" id="KW-0479">Metal-binding</keyword>
<dbReference type="GO" id="GO:0016787">
    <property type="term" value="F:hydrolase activity"/>
    <property type="evidence" value="ECO:0007669"/>
    <property type="project" value="UniProtKB-KW"/>
</dbReference>
<dbReference type="InterPro" id="IPR006879">
    <property type="entry name" value="YdjC-like"/>
</dbReference>
<keyword evidence="4" id="KW-0460">Magnesium</keyword>
<organism evidence="6">
    <name type="scientific">Desulfobacca acetoxidans</name>
    <dbReference type="NCBI Taxonomy" id="60893"/>
    <lineage>
        <taxon>Bacteria</taxon>
        <taxon>Pseudomonadati</taxon>
        <taxon>Thermodesulfobacteriota</taxon>
        <taxon>Desulfobaccia</taxon>
        <taxon>Desulfobaccales</taxon>
        <taxon>Desulfobaccaceae</taxon>
        <taxon>Desulfobacca</taxon>
    </lineage>
</organism>